<evidence type="ECO:0000256" key="4">
    <source>
        <dbReference type="ARBA" id="ARBA00022692"/>
    </source>
</evidence>
<keyword evidence="7" id="KW-0496">Mitochondrion</keyword>
<evidence type="ECO:0000256" key="6">
    <source>
        <dbReference type="ARBA" id="ARBA00022989"/>
    </source>
</evidence>
<dbReference type="Proteomes" id="UP000218334">
    <property type="component" value="Unassembled WGS sequence"/>
</dbReference>
<comment type="similarity">
    <text evidence="2">Belongs to the mitochondrial carrier (TC 2.A.29) family.</text>
</comment>
<comment type="subcellular location">
    <subcellularLocation>
        <location evidence="1">Mitochondrion membrane</location>
        <topology evidence="1">Multi-pass membrane protein</topology>
    </subcellularLocation>
</comment>
<gene>
    <name evidence="10" type="ORF">ARMSODRAFT_989937</name>
</gene>
<keyword evidence="5" id="KW-0677">Repeat</keyword>
<dbReference type="InterPro" id="IPR023395">
    <property type="entry name" value="MCP_dom_sf"/>
</dbReference>
<proteinExistence type="inferred from homology"/>
<evidence type="ECO:0000256" key="3">
    <source>
        <dbReference type="ARBA" id="ARBA00022448"/>
    </source>
</evidence>
<keyword evidence="4" id="KW-0812">Transmembrane</keyword>
<dbReference type="GO" id="GO:0031966">
    <property type="term" value="C:mitochondrial membrane"/>
    <property type="evidence" value="ECO:0007669"/>
    <property type="project" value="UniProtKB-SubCell"/>
</dbReference>
<dbReference type="GO" id="GO:1990575">
    <property type="term" value="P:mitochondrial L-ornithine transmembrane transport"/>
    <property type="evidence" value="ECO:0007669"/>
    <property type="project" value="TreeGrafter"/>
</dbReference>
<keyword evidence="3" id="KW-0813">Transport</keyword>
<evidence type="ECO:0008006" key="12">
    <source>
        <dbReference type="Google" id="ProtNLM"/>
    </source>
</evidence>
<keyword evidence="6" id="KW-1133">Transmembrane helix</keyword>
<evidence type="ECO:0000256" key="5">
    <source>
        <dbReference type="ARBA" id="ARBA00022737"/>
    </source>
</evidence>
<evidence type="ECO:0000256" key="9">
    <source>
        <dbReference type="SAM" id="MobiDB-lite"/>
    </source>
</evidence>
<organism evidence="10 11">
    <name type="scientific">Armillaria solidipes</name>
    <dbReference type="NCBI Taxonomy" id="1076256"/>
    <lineage>
        <taxon>Eukaryota</taxon>
        <taxon>Fungi</taxon>
        <taxon>Dikarya</taxon>
        <taxon>Basidiomycota</taxon>
        <taxon>Agaricomycotina</taxon>
        <taxon>Agaricomycetes</taxon>
        <taxon>Agaricomycetidae</taxon>
        <taxon>Agaricales</taxon>
        <taxon>Marasmiineae</taxon>
        <taxon>Physalacriaceae</taxon>
        <taxon>Armillaria</taxon>
    </lineage>
</organism>
<evidence type="ECO:0000313" key="10">
    <source>
        <dbReference type="EMBL" id="PBK64566.1"/>
    </source>
</evidence>
<dbReference type="InterPro" id="IPR050567">
    <property type="entry name" value="Mitochondrial_Carrier"/>
</dbReference>
<evidence type="ECO:0000256" key="2">
    <source>
        <dbReference type="ARBA" id="ARBA00006375"/>
    </source>
</evidence>
<feature type="compositionally biased region" description="Basic and acidic residues" evidence="9">
    <location>
        <begin position="1"/>
        <end position="11"/>
    </location>
</feature>
<dbReference type="AlphaFoldDB" id="A0A2H3BND3"/>
<keyword evidence="11" id="KW-1185">Reference proteome</keyword>
<dbReference type="Gene3D" id="1.50.40.10">
    <property type="entry name" value="Mitochondrial carrier domain"/>
    <property type="match status" value="1"/>
</dbReference>
<evidence type="ECO:0000313" key="11">
    <source>
        <dbReference type="Proteomes" id="UP000218334"/>
    </source>
</evidence>
<evidence type="ECO:0000256" key="8">
    <source>
        <dbReference type="ARBA" id="ARBA00023136"/>
    </source>
</evidence>
<dbReference type="PANTHER" id="PTHR45624:SF52">
    <property type="entry name" value="MITOCHONDRIAL CARRIER"/>
    <property type="match status" value="1"/>
</dbReference>
<reference evidence="11" key="1">
    <citation type="journal article" date="2017" name="Nat. Ecol. Evol.">
        <title>Genome expansion and lineage-specific genetic innovations in the forest pathogenic fungi Armillaria.</title>
        <authorList>
            <person name="Sipos G."/>
            <person name="Prasanna A.N."/>
            <person name="Walter M.C."/>
            <person name="O'Connor E."/>
            <person name="Balint B."/>
            <person name="Krizsan K."/>
            <person name="Kiss B."/>
            <person name="Hess J."/>
            <person name="Varga T."/>
            <person name="Slot J."/>
            <person name="Riley R."/>
            <person name="Boka B."/>
            <person name="Rigling D."/>
            <person name="Barry K."/>
            <person name="Lee J."/>
            <person name="Mihaltcheva S."/>
            <person name="LaButti K."/>
            <person name="Lipzen A."/>
            <person name="Waldron R."/>
            <person name="Moloney N.M."/>
            <person name="Sperisen C."/>
            <person name="Kredics L."/>
            <person name="Vagvoelgyi C."/>
            <person name="Patrignani A."/>
            <person name="Fitzpatrick D."/>
            <person name="Nagy I."/>
            <person name="Doyle S."/>
            <person name="Anderson J.B."/>
            <person name="Grigoriev I.V."/>
            <person name="Gueldener U."/>
            <person name="Muensterkoetter M."/>
            <person name="Nagy L.G."/>
        </authorList>
    </citation>
    <scope>NUCLEOTIDE SEQUENCE [LARGE SCALE GENOMIC DNA]</scope>
    <source>
        <strain evidence="11">28-4</strain>
    </source>
</reference>
<sequence length="377" mass="41746">MVKTDAVKEQTDVASNKEPQGNLQAALARTATRSLALYFSRPVRLFRPSKVSGWQTLRGLAEKHGSSLNHRFMSSLVKDQGFLVIPKHFIPPMMVNAVLGTVLWTTYAEASATLEPYLGPHPIMNSALSGAIAGGAQAVVAAPAENVRLLLEGGTVYHSWSHAWKEVFRGTQSIPSASRVQNIEEIREVRSWMREVGDMAGRGWDGWGWGCAKDMCGFAVFFSIFEITRRVSVSTKEAAHDLIASKLAIESLSEKRKDSLAKQFPRTIHGVTLVTGGVVAGLAYEFVGRPWDAARRTVQLDRISSDHAGGKHSQFIALLNKFREEGLVYFFRNPYKVVDHAHSFSRSQRRLNTMLRTLGRVGPWGVGFLVWEAYSSS</sequence>
<dbReference type="EMBL" id="KZ293451">
    <property type="protein sequence ID" value="PBK64566.1"/>
    <property type="molecule type" value="Genomic_DNA"/>
</dbReference>
<keyword evidence="8" id="KW-0472">Membrane</keyword>
<evidence type="ECO:0000256" key="7">
    <source>
        <dbReference type="ARBA" id="ARBA00023128"/>
    </source>
</evidence>
<dbReference type="PANTHER" id="PTHR45624">
    <property type="entry name" value="MITOCHONDRIAL BASIC AMINO ACIDS TRANSPORTER-RELATED"/>
    <property type="match status" value="1"/>
</dbReference>
<feature type="region of interest" description="Disordered" evidence="9">
    <location>
        <begin position="1"/>
        <end position="20"/>
    </location>
</feature>
<dbReference type="STRING" id="1076256.A0A2H3BND3"/>
<protein>
    <recommendedName>
        <fullName evidence="12">Mitochondrial carrier</fullName>
    </recommendedName>
</protein>
<accession>A0A2H3BND3</accession>
<dbReference type="GO" id="GO:0000064">
    <property type="term" value="F:L-ornithine transmembrane transporter activity"/>
    <property type="evidence" value="ECO:0007669"/>
    <property type="project" value="TreeGrafter"/>
</dbReference>
<evidence type="ECO:0000256" key="1">
    <source>
        <dbReference type="ARBA" id="ARBA00004225"/>
    </source>
</evidence>
<name>A0A2H3BND3_9AGAR</name>
<dbReference type="SUPFAM" id="SSF103506">
    <property type="entry name" value="Mitochondrial carrier"/>
    <property type="match status" value="1"/>
</dbReference>